<comment type="caution">
    <text evidence="2">The sequence shown here is derived from an EMBL/GenBank/DDBJ whole genome shotgun (WGS) entry which is preliminary data.</text>
</comment>
<reference evidence="3" key="1">
    <citation type="journal article" date="2019" name="Int. J. Syst. Evol. Microbiol.">
        <title>The Global Catalogue of Microorganisms (GCM) 10K type strain sequencing project: providing services to taxonomists for standard genome sequencing and annotation.</title>
        <authorList>
            <consortium name="The Broad Institute Genomics Platform"/>
            <consortium name="The Broad Institute Genome Sequencing Center for Infectious Disease"/>
            <person name="Wu L."/>
            <person name="Ma J."/>
        </authorList>
    </citation>
    <scope>NUCLEOTIDE SEQUENCE [LARGE SCALE GENOMIC DNA]</scope>
    <source>
        <strain evidence="3">KCTC 23723</strain>
    </source>
</reference>
<accession>A0ABQ2WRE3</accession>
<dbReference type="CDD" id="cd06661">
    <property type="entry name" value="GGCT_like"/>
    <property type="match status" value="1"/>
</dbReference>
<dbReference type="Proteomes" id="UP000634667">
    <property type="component" value="Unassembled WGS sequence"/>
</dbReference>
<dbReference type="EMBL" id="BMYR01000009">
    <property type="protein sequence ID" value="GGW66855.1"/>
    <property type="molecule type" value="Genomic_DNA"/>
</dbReference>
<dbReference type="SUPFAM" id="SSF110857">
    <property type="entry name" value="Gamma-glutamyl cyclotransferase-like"/>
    <property type="match status" value="1"/>
</dbReference>
<dbReference type="Pfam" id="PF06094">
    <property type="entry name" value="GGACT"/>
    <property type="match status" value="1"/>
</dbReference>
<feature type="domain" description="Gamma-glutamylcyclotransferase AIG2-like" evidence="1">
    <location>
        <begin position="6"/>
        <end position="129"/>
    </location>
</feature>
<dbReference type="RefSeq" id="WP_189483422.1">
    <property type="nucleotide sequence ID" value="NZ_BMYR01000009.1"/>
</dbReference>
<protein>
    <submittedName>
        <fullName evidence="2">Gamma-glutamylcyclotransferase</fullName>
    </submittedName>
</protein>
<dbReference type="InterPro" id="IPR009288">
    <property type="entry name" value="AIG2-like_dom"/>
</dbReference>
<evidence type="ECO:0000313" key="2">
    <source>
        <dbReference type="EMBL" id="GGW66855.1"/>
    </source>
</evidence>
<organism evidence="2 3">
    <name type="scientific">Alishewanella tabrizica</name>
    <dbReference type="NCBI Taxonomy" id="671278"/>
    <lineage>
        <taxon>Bacteria</taxon>
        <taxon>Pseudomonadati</taxon>
        <taxon>Pseudomonadota</taxon>
        <taxon>Gammaproteobacteria</taxon>
        <taxon>Alteromonadales</taxon>
        <taxon>Alteromonadaceae</taxon>
        <taxon>Alishewanella</taxon>
    </lineage>
</organism>
<dbReference type="Gene3D" id="3.10.490.10">
    <property type="entry name" value="Gamma-glutamyl cyclotransferase-like"/>
    <property type="match status" value="1"/>
</dbReference>
<evidence type="ECO:0000259" key="1">
    <source>
        <dbReference type="Pfam" id="PF06094"/>
    </source>
</evidence>
<keyword evidence="3" id="KW-1185">Reference proteome</keyword>
<proteinExistence type="predicted"/>
<dbReference type="InterPro" id="IPR036568">
    <property type="entry name" value="GGCT-like_sf"/>
</dbReference>
<name>A0ABQ2WRE3_9ALTE</name>
<dbReference type="InterPro" id="IPR013024">
    <property type="entry name" value="GGCT-like"/>
</dbReference>
<gene>
    <name evidence="2" type="ORF">GCM10008111_23560</name>
</gene>
<evidence type="ECO:0000313" key="3">
    <source>
        <dbReference type="Proteomes" id="UP000634667"/>
    </source>
</evidence>
<sequence>MFTEYLFVYGTLRRAAQHPIHQRMLRYVEFFADGHVAGQLYSVGAYPALVIKSPTYEVKGELYKVLDAAKLWPLLDQYEGVGQGFVEPHEYRKAQISAIAIDGQHYVATTYLYNRDISGLRLLPHGDFLADQ</sequence>